<keyword evidence="1" id="KW-1133">Transmembrane helix</keyword>
<reference evidence="3" key="1">
    <citation type="journal article" date="2019" name="Int. J. Syst. Evol. Microbiol.">
        <title>The Global Catalogue of Microorganisms (GCM) 10K type strain sequencing project: providing services to taxonomists for standard genome sequencing and annotation.</title>
        <authorList>
            <consortium name="The Broad Institute Genomics Platform"/>
            <consortium name="The Broad Institute Genome Sequencing Center for Infectious Disease"/>
            <person name="Wu L."/>
            <person name="Ma J."/>
        </authorList>
    </citation>
    <scope>NUCLEOTIDE SEQUENCE [LARGE SCALE GENOMIC DNA]</scope>
    <source>
        <strain evidence="3">JCM 16928</strain>
    </source>
</reference>
<comment type="caution">
    <text evidence="2">The sequence shown here is derived from an EMBL/GenBank/DDBJ whole genome shotgun (WGS) entry which is preliminary data.</text>
</comment>
<evidence type="ECO:0000256" key="1">
    <source>
        <dbReference type="SAM" id="Phobius"/>
    </source>
</evidence>
<evidence type="ECO:0000313" key="2">
    <source>
        <dbReference type="EMBL" id="GAA3587099.1"/>
    </source>
</evidence>
<evidence type="ECO:0000313" key="3">
    <source>
        <dbReference type="Proteomes" id="UP001501222"/>
    </source>
</evidence>
<accession>A0ABP6YN68</accession>
<keyword evidence="3" id="KW-1185">Reference proteome</keyword>
<keyword evidence="1" id="KW-0472">Membrane</keyword>
<feature type="transmembrane region" description="Helical" evidence="1">
    <location>
        <begin position="51"/>
        <end position="69"/>
    </location>
</feature>
<keyword evidence="1" id="KW-0812">Transmembrane</keyword>
<name>A0ABP6YN68_9ACTN</name>
<organism evidence="2 3">
    <name type="scientific">Kribbella ginsengisoli</name>
    <dbReference type="NCBI Taxonomy" id="363865"/>
    <lineage>
        <taxon>Bacteria</taxon>
        <taxon>Bacillati</taxon>
        <taxon>Actinomycetota</taxon>
        <taxon>Actinomycetes</taxon>
        <taxon>Propionibacteriales</taxon>
        <taxon>Kribbellaceae</taxon>
        <taxon>Kribbella</taxon>
    </lineage>
</organism>
<gene>
    <name evidence="2" type="ORF">GCM10022235_67310</name>
</gene>
<protein>
    <recommendedName>
        <fullName evidence="4">PH domain-containing protein</fullName>
    </recommendedName>
</protein>
<dbReference type="Proteomes" id="UP001501222">
    <property type="component" value="Unassembled WGS sequence"/>
</dbReference>
<feature type="transmembrane region" description="Helical" evidence="1">
    <location>
        <begin position="76"/>
        <end position="95"/>
    </location>
</feature>
<evidence type="ECO:0008006" key="4">
    <source>
        <dbReference type="Google" id="ProtNLM"/>
    </source>
</evidence>
<proteinExistence type="predicted"/>
<dbReference type="EMBL" id="BAABAA010000013">
    <property type="protein sequence ID" value="GAA3587099.1"/>
    <property type="molecule type" value="Genomic_DNA"/>
</dbReference>
<sequence length="222" mass="24453">MSVVVTLGSLIRFRPARSRPNVGLWTSGGYVVGVNSKSLENEQYLSQSNRITAVVVMAIGALGVLDIVLEWRTLGGLVSACVIGLVVLAAYVGLFRPSVTLRPENLLIRNHLRDHAVPWNKITDVDVTDILRVHTEERKLRCPGVQLVMRDIRKQRAGRTSKLKSENSMSRAEFVVDRIDYHKNMYGGTGSADAEIVTSWARPELIIAAVVAVIGLVAQLLR</sequence>